<evidence type="ECO:0000313" key="2">
    <source>
        <dbReference type="EMBL" id="SMF36728.1"/>
    </source>
</evidence>
<name>A0A1X7EMH4_9PROT</name>
<evidence type="ECO:0000313" key="3">
    <source>
        <dbReference type="Proteomes" id="UP000192936"/>
    </source>
</evidence>
<dbReference type="RefSeq" id="WP_348520074.1">
    <property type="nucleotide sequence ID" value="NZ_FXAK01000002.1"/>
</dbReference>
<reference evidence="2 3" key="1">
    <citation type="submission" date="2017-04" db="EMBL/GenBank/DDBJ databases">
        <authorList>
            <person name="Afonso C.L."/>
            <person name="Miller P.J."/>
            <person name="Scott M.A."/>
            <person name="Spackman E."/>
            <person name="Goraichik I."/>
            <person name="Dimitrov K.M."/>
            <person name="Suarez D.L."/>
            <person name="Swayne D.E."/>
        </authorList>
    </citation>
    <scope>NUCLEOTIDE SEQUENCE [LARGE SCALE GENOMIC DNA]</scope>
    <source>
        <strain evidence="2 3">A2P</strain>
    </source>
</reference>
<gene>
    <name evidence="2" type="ORF">SAMN02982917_1878</name>
</gene>
<organism evidence="2 3">
    <name type="scientific">Azospirillum oryzae</name>
    <dbReference type="NCBI Taxonomy" id="286727"/>
    <lineage>
        <taxon>Bacteria</taxon>
        <taxon>Pseudomonadati</taxon>
        <taxon>Pseudomonadota</taxon>
        <taxon>Alphaproteobacteria</taxon>
        <taxon>Rhodospirillales</taxon>
        <taxon>Azospirillaceae</taxon>
        <taxon>Azospirillum</taxon>
    </lineage>
</organism>
<protein>
    <recommendedName>
        <fullName evidence="1">DUF6538 domain-containing protein</fullName>
    </recommendedName>
</protein>
<evidence type="ECO:0000259" key="1">
    <source>
        <dbReference type="Pfam" id="PF20172"/>
    </source>
</evidence>
<dbReference type="InterPro" id="IPR046668">
    <property type="entry name" value="DUF6538"/>
</dbReference>
<dbReference type="AlphaFoldDB" id="A0A1X7EMH4"/>
<sequence>MAKLAHLSLRSRIWYWRRRCPRALPCGDHRTTYEMSLRTGDRRTAIRRALALDLALEEVMLMEAPPSALTVRTLLVNLRNELVLEGEMERASRPTAPSAALGALPAALVAGAGDTSLSELMAASELPHVPDEDLVEDHPLGRHSPIDAQANCVAFASRSTPPADLATPALRAVYFKGLSRYMARAAQRNDLDLEGLTKRDLGCWEGHGWTSRLRRPVGAD</sequence>
<dbReference type="Pfam" id="PF20172">
    <property type="entry name" value="DUF6538"/>
    <property type="match status" value="1"/>
</dbReference>
<accession>A0A1X7EMH4</accession>
<proteinExistence type="predicted"/>
<dbReference type="Proteomes" id="UP000192936">
    <property type="component" value="Unassembled WGS sequence"/>
</dbReference>
<feature type="domain" description="DUF6538" evidence="1">
    <location>
        <begin position="6"/>
        <end position="59"/>
    </location>
</feature>
<dbReference type="EMBL" id="FXAK01000002">
    <property type="protein sequence ID" value="SMF36728.1"/>
    <property type="molecule type" value="Genomic_DNA"/>
</dbReference>